<dbReference type="Pfam" id="PF07738">
    <property type="entry name" value="Sad1_UNC"/>
    <property type="match status" value="1"/>
</dbReference>
<keyword evidence="2 6" id="KW-0812">Transmembrane</keyword>
<comment type="caution">
    <text evidence="8">The sequence shown here is derived from an EMBL/GenBank/DDBJ whole genome shotgun (WGS) entry which is preliminary data.</text>
</comment>
<dbReference type="VEuPathDB" id="FungiDB:A1O9_08217"/>
<evidence type="ECO:0000256" key="3">
    <source>
        <dbReference type="ARBA" id="ARBA00022989"/>
    </source>
</evidence>
<name>A0A072P6W0_9EURO</name>
<feature type="region of interest" description="Disordered" evidence="5">
    <location>
        <begin position="1"/>
        <end position="62"/>
    </location>
</feature>
<protein>
    <recommendedName>
        <fullName evidence="7">SUN domain-containing protein</fullName>
    </recommendedName>
</protein>
<feature type="transmembrane region" description="Helical" evidence="6">
    <location>
        <begin position="273"/>
        <end position="294"/>
    </location>
</feature>
<dbReference type="RefSeq" id="XP_013258057.1">
    <property type="nucleotide sequence ID" value="XM_013402603.1"/>
</dbReference>
<evidence type="ECO:0000313" key="8">
    <source>
        <dbReference type="EMBL" id="KEF55467.1"/>
    </source>
</evidence>
<dbReference type="Proteomes" id="UP000027920">
    <property type="component" value="Unassembled WGS sequence"/>
</dbReference>
<feature type="region of interest" description="Disordered" evidence="5">
    <location>
        <begin position="122"/>
        <end position="147"/>
    </location>
</feature>
<sequence>MPARRSTARASSATPIRNASPAKRSTRGASVLAVPDSATVRRTGRSASQQPGASEINLNNPRLPEVQIQQSYAYGSSKTPVLPTQLVARSRMNLRELADTIDAGVEQAQQHLQDHLEEAHANLQTDARTERAERRASREASVASDDIEKNKTRRVEAWANSLDSSQLDEIPEEDSSDEASNHDDASRKDTDPSSFPSGIFDHSYNYERGLRKPNIMMRKPEASIFQRASTKATRAIEASRQLLSTTCSAALHWTHGLFWAFSQAIREIPNSSIIAFIVVTILGLLLVSMTGLILCYTYNTQICDPLTASPIGMTLQKYCGSCVRNPTSGINLTTGNGEDLRKLTAAINNINSQMRAMESRLTGRIDNEHAAVDKDFEVLRKQQLELSNQISRFGSGSPKSAHDVASPVIPKINYFAPNNGAIVVLGPTSPTKEKPLSFIRRVLLRAVFSTYYKTKGPETALEAWQDVGDCWCASAMPSEQDSMRLVVQTSEMIFPFELVLENYPNAGSLFPGSIPKRLELWADFDHLDSLEWDRLGIRHMQGNNPFGPTYALIGQAEYDASDEAAHVQAFTLEVNQGQNEHHAQKFVVRVLSNHGSDHTCLYRVRLHGISANKTKN</sequence>
<keyword evidence="4 6" id="KW-0472">Membrane</keyword>
<dbReference type="GO" id="GO:0034993">
    <property type="term" value="C:meiotic nuclear membrane microtubule tethering complex"/>
    <property type="evidence" value="ECO:0007669"/>
    <property type="project" value="TreeGrafter"/>
</dbReference>
<dbReference type="STRING" id="1182545.A0A072P6W0"/>
<feature type="compositionally biased region" description="Polar residues" evidence="5">
    <location>
        <begin position="45"/>
        <end position="60"/>
    </location>
</feature>
<evidence type="ECO:0000256" key="4">
    <source>
        <dbReference type="ARBA" id="ARBA00023136"/>
    </source>
</evidence>
<dbReference type="PANTHER" id="PTHR12911">
    <property type="entry name" value="SAD1/UNC-84-LIKE PROTEIN-RELATED"/>
    <property type="match status" value="1"/>
</dbReference>
<dbReference type="InterPro" id="IPR045119">
    <property type="entry name" value="SUN1-5"/>
</dbReference>
<dbReference type="OrthoDB" id="342281at2759"/>
<feature type="compositionally biased region" description="Basic and acidic residues" evidence="5">
    <location>
        <begin position="179"/>
        <end position="191"/>
    </location>
</feature>
<dbReference type="GeneID" id="25283130"/>
<dbReference type="PANTHER" id="PTHR12911:SF8">
    <property type="entry name" value="KLAROID PROTEIN-RELATED"/>
    <property type="match status" value="1"/>
</dbReference>
<keyword evidence="9" id="KW-1185">Reference proteome</keyword>
<dbReference type="GO" id="GO:0043495">
    <property type="term" value="F:protein-membrane adaptor activity"/>
    <property type="evidence" value="ECO:0007669"/>
    <property type="project" value="TreeGrafter"/>
</dbReference>
<dbReference type="Gene3D" id="2.60.120.260">
    <property type="entry name" value="Galactose-binding domain-like"/>
    <property type="match status" value="1"/>
</dbReference>
<feature type="domain" description="SUN" evidence="7">
    <location>
        <begin position="420"/>
        <end position="611"/>
    </location>
</feature>
<evidence type="ECO:0000256" key="1">
    <source>
        <dbReference type="ARBA" id="ARBA00004370"/>
    </source>
</evidence>
<proteinExistence type="predicted"/>
<evidence type="ECO:0000256" key="6">
    <source>
        <dbReference type="SAM" id="Phobius"/>
    </source>
</evidence>
<keyword evidence="3 6" id="KW-1133">Transmembrane helix</keyword>
<evidence type="ECO:0000313" key="9">
    <source>
        <dbReference type="Proteomes" id="UP000027920"/>
    </source>
</evidence>
<dbReference type="EMBL" id="AMGV01000007">
    <property type="protein sequence ID" value="KEF55467.1"/>
    <property type="molecule type" value="Genomic_DNA"/>
</dbReference>
<evidence type="ECO:0000259" key="7">
    <source>
        <dbReference type="PROSITE" id="PS51469"/>
    </source>
</evidence>
<gene>
    <name evidence="8" type="ORF">A1O9_08217</name>
</gene>
<dbReference type="InterPro" id="IPR012919">
    <property type="entry name" value="SUN_dom"/>
</dbReference>
<dbReference type="HOGENOM" id="CLU_451277_0_0_1"/>
<reference evidence="8 9" key="1">
    <citation type="submission" date="2013-03" db="EMBL/GenBank/DDBJ databases">
        <title>The Genome Sequence of Exophiala aquamarina CBS 119918.</title>
        <authorList>
            <consortium name="The Broad Institute Genomics Platform"/>
            <person name="Cuomo C."/>
            <person name="de Hoog S."/>
            <person name="Gorbushina A."/>
            <person name="Walker B."/>
            <person name="Young S.K."/>
            <person name="Zeng Q."/>
            <person name="Gargeya S."/>
            <person name="Fitzgerald M."/>
            <person name="Haas B."/>
            <person name="Abouelleil A."/>
            <person name="Allen A.W."/>
            <person name="Alvarado L."/>
            <person name="Arachchi H.M."/>
            <person name="Berlin A.M."/>
            <person name="Chapman S.B."/>
            <person name="Gainer-Dewar J."/>
            <person name="Goldberg J."/>
            <person name="Griggs A."/>
            <person name="Gujja S."/>
            <person name="Hansen M."/>
            <person name="Howarth C."/>
            <person name="Imamovic A."/>
            <person name="Ireland A."/>
            <person name="Larimer J."/>
            <person name="McCowan C."/>
            <person name="Murphy C."/>
            <person name="Pearson M."/>
            <person name="Poon T.W."/>
            <person name="Priest M."/>
            <person name="Roberts A."/>
            <person name="Saif S."/>
            <person name="Shea T."/>
            <person name="Sisk P."/>
            <person name="Sykes S."/>
            <person name="Wortman J."/>
            <person name="Nusbaum C."/>
            <person name="Birren B."/>
        </authorList>
    </citation>
    <scope>NUCLEOTIDE SEQUENCE [LARGE SCALE GENOMIC DNA]</scope>
    <source>
        <strain evidence="8 9">CBS 119918</strain>
    </source>
</reference>
<evidence type="ECO:0000256" key="5">
    <source>
        <dbReference type="SAM" id="MobiDB-lite"/>
    </source>
</evidence>
<dbReference type="AlphaFoldDB" id="A0A072P6W0"/>
<accession>A0A072P6W0</accession>
<dbReference type="PROSITE" id="PS51469">
    <property type="entry name" value="SUN"/>
    <property type="match status" value="1"/>
</dbReference>
<organism evidence="8 9">
    <name type="scientific">Exophiala aquamarina CBS 119918</name>
    <dbReference type="NCBI Taxonomy" id="1182545"/>
    <lineage>
        <taxon>Eukaryota</taxon>
        <taxon>Fungi</taxon>
        <taxon>Dikarya</taxon>
        <taxon>Ascomycota</taxon>
        <taxon>Pezizomycotina</taxon>
        <taxon>Eurotiomycetes</taxon>
        <taxon>Chaetothyriomycetidae</taxon>
        <taxon>Chaetothyriales</taxon>
        <taxon>Herpotrichiellaceae</taxon>
        <taxon>Exophiala</taxon>
    </lineage>
</organism>
<evidence type="ECO:0000256" key="2">
    <source>
        <dbReference type="ARBA" id="ARBA00022692"/>
    </source>
</evidence>
<feature type="region of interest" description="Disordered" evidence="5">
    <location>
        <begin position="160"/>
        <end position="200"/>
    </location>
</feature>
<feature type="compositionally biased region" description="Low complexity" evidence="5">
    <location>
        <begin position="1"/>
        <end position="14"/>
    </location>
</feature>
<feature type="compositionally biased region" description="Basic and acidic residues" evidence="5">
    <location>
        <begin position="127"/>
        <end position="138"/>
    </location>
</feature>
<comment type="subcellular location">
    <subcellularLocation>
        <location evidence="1">Membrane</location>
    </subcellularLocation>
</comment>